<protein>
    <recommendedName>
        <fullName evidence="5">Phosphodiest-domain-containing protein</fullName>
    </recommendedName>
</protein>
<dbReference type="CDD" id="cd16018">
    <property type="entry name" value="Enpp"/>
    <property type="match status" value="1"/>
</dbReference>
<dbReference type="GO" id="GO:0017111">
    <property type="term" value="F:ribonucleoside triphosphate phosphatase activity"/>
    <property type="evidence" value="ECO:0007669"/>
    <property type="project" value="TreeGrafter"/>
</dbReference>
<dbReference type="InterPro" id="IPR017850">
    <property type="entry name" value="Alkaline_phosphatase_core_sf"/>
</dbReference>
<dbReference type="Gene3D" id="3.30.1360.180">
    <property type="match status" value="1"/>
</dbReference>
<dbReference type="GO" id="GO:0047429">
    <property type="term" value="F:nucleoside triphosphate diphosphatase activity"/>
    <property type="evidence" value="ECO:0007669"/>
    <property type="project" value="TreeGrafter"/>
</dbReference>
<dbReference type="AlphaFoldDB" id="A0AA48IIW5"/>
<dbReference type="EMBL" id="AP028214">
    <property type="protein sequence ID" value="BEI90198.1"/>
    <property type="molecule type" value="Genomic_DNA"/>
</dbReference>
<sequence length="527" mass="59155">MPVLEDGEPPPRGLGSIALTSRYPHLDSSGLRIRTPSPEPWTPRDEEEEAELLSRGATSRRRKQRLRDRWITVMGFKLPLPLFVMFLLPPILVALSFLFHFPSSLPHGDSLSLLSNGTHEFHATTILLSIDGFRPDYLEHGDLVPNILSMGREGLRAKSMEPIFPTLTFPNHWAMLTGLHAESHGIVANDFWAPDVQGEFSSRNKSSWNPRWWWGEPVWSVAERGGRRSAQMMWPGPPTTAAGITPSFFVEFKHTAPLDKLPELLSYFDKPIDAAPTLILSYLPDVDVAGHAGGPVSTDVEDALRRVDGFVGALRAALLQRNLSDIVDLVVVSDHGMAATSVERLIFLEDLLGEGFNDLEYRDGWPSLGLRFRDQSPVDKYLEMLKTASENGSFSVYTHDTMLERWHFNHGARVAPIYLVPELGWVITDHDELDKNSHNGVMDIKGAHGYDNILPEMQAVFFAEGPWAERVKAVAGTHEDMWETVQPPVLKPFRNLELFNLIMRLQGLERIAPPNNGTDGFWERLVG</sequence>
<dbReference type="GeneID" id="85494068"/>
<evidence type="ECO:0000313" key="4">
    <source>
        <dbReference type="Proteomes" id="UP001233271"/>
    </source>
</evidence>
<evidence type="ECO:0000313" key="3">
    <source>
        <dbReference type="EMBL" id="BEI90198.1"/>
    </source>
</evidence>
<keyword evidence="2" id="KW-0472">Membrane</keyword>
<organism evidence="3 4">
    <name type="scientific">Cutaneotrichosporon cavernicola</name>
    <dbReference type="NCBI Taxonomy" id="279322"/>
    <lineage>
        <taxon>Eukaryota</taxon>
        <taxon>Fungi</taxon>
        <taxon>Dikarya</taxon>
        <taxon>Basidiomycota</taxon>
        <taxon>Agaricomycotina</taxon>
        <taxon>Tremellomycetes</taxon>
        <taxon>Trichosporonales</taxon>
        <taxon>Trichosporonaceae</taxon>
        <taxon>Cutaneotrichosporon</taxon>
    </lineage>
</organism>
<reference evidence="3" key="1">
    <citation type="journal article" date="2023" name="BMC Genomics">
        <title>Chromosome-level genome assemblies of Cutaneotrichosporon spp. (Trichosporonales, Basidiomycota) reveal imbalanced evolution between nucleotide sequences and chromosome synteny.</title>
        <authorList>
            <person name="Kobayashi Y."/>
            <person name="Kayamori A."/>
            <person name="Aoki K."/>
            <person name="Shiwa Y."/>
            <person name="Matsutani M."/>
            <person name="Fujita N."/>
            <person name="Sugita T."/>
            <person name="Iwasaki W."/>
            <person name="Tanaka N."/>
            <person name="Takashima M."/>
        </authorList>
    </citation>
    <scope>NUCLEOTIDE SEQUENCE</scope>
    <source>
        <strain evidence="3">HIS019</strain>
    </source>
</reference>
<name>A0AA48IIW5_9TREE</name>
<gene>
    <name evidence="3" type="ORF">CcaverHIS019_0302680</name>
</gene>
<dbReference type="InterPro" id="IPR002591">
    <property type="entry name" value="Phosphodiest/P_Trfase"/>
</dbReference>
<feature type="transmembrane region" description="Helical" evidence="2">
    <location>
        <begin position="70"/>
        <end position="99"/>
    </location>
</feature>
<dbReference type="RefSeq" id="XP_060455463.1">
    <property type="nucleotide sequence ID" value="XM_060598695.1"/>
</dbReference>
<feature type="region of interest" description="Disordered" evidence="1">
    <location>
        <begin position="27"/>
        <end position="58"/>
    </location>
</feature>
<evidence type="ECO:0000256" key="1">
    <source>
        <dbReference type="SAM" id="MobiDB-lite"/>
    </source>
</evidence>
<dbReference type="PANTHER" id="PTHR10151">
    <property type="entry name" value="ECTONUCLEOTIDE PYROPHOSPHATASE/PHOSPHODIESTERASE"/>
    <property type="match status" value="1"/>
</dbReference>
<dbReference type="GO" id="GO:0009141">
    <property type="term" value="P:nucleoside triphosphate metabolic process"/>
    <property type="evidence" value="ECO:0007669"/>
    <property type="project" value="TreeGrafter"/>
</dbReference>
<dbReference type="Pfam" id="PF01663">
    <property type="entry name" value="Phosphodiest"/>
    <property type="match status" value="1"/>
</dbReference>
<dbReference type="Proteomes" id="UP001233271">
    <property type="component" value="Chromosome 3"/>
</dbReference>
<accession>A0AA48IIW5</accession>
<dbReference type="Gene3D" id="3.40.720.10">
    <property type="entry name" value="Alkaline Phosphatase, subunit A"/>
    <property type="match status" value="1"/>
</dbReference>
<evidence type="ECO:0000256" key="2">
    <source>
        <dbReference type="SAM" id="Phobius"/>
    </source>
</evidence>
<dbReference type="FunFam" id="3.30.1360.180:FF:000003">
    <property type="entry name" value="Type I phosphodiesterase/nucleotide pyrophosphatase family protein"/>
    <property type="match status" value="1"/>
</dbReference>
<evidence type="ECO:0008006" key="5">
    <source>
        <dbReference type="Google" id="ProtNLM"/>
    </source>
</evidence>
<dbReference type="KEGG" id="ccac:CcaHIS019_0302680"/>
<keyword evidence="2" id="KW-1133">Transmembrane helix</keyword>
<dbReference type="PANTHER" id="PTHR10151:SF120">
    <property type="entry name" value="BIS(5'-ADENOSYL)-TRIPHOSPHATASE"/>
    <property type="match status" value="1"/>
</dbReference>
<dbReference type="SUPFAM" id="SSF53649">
    <property type="entry name" value="Alkaline phosphatase-like"/>
    <property type="match status" value="1"/>
</dbReference>
<proteinExistence type="predicted"/>
<keyword evidence="2" id="KW-0812">Transmembrane</keyword>
<keyword evidence="4" id="KW-1185">Reference proteome</keyword>